<keyword evidence="2" id="KW-1185">Reference proteome</keyword>
<reference evidence="1 2" key="1">
    <citation type="submission" date="2019-02" db="EMBL/GenBank/DDBJ databases">
        <title>Deep-cultivation of Planctomycetes and their phenomic and genomic characterization uncovers novel biology.</title>
        <authorList>
            <person name="Wiegand S."/>
            <person name="Jogler M."/>
            <person name="Boedeker C."/>
            <person name="Pinto D."/>
            <person name="Vollmers J."/>
            <person name="Rivas-Marin E."/>
            <person name="Kohn T."/>
            <person name="Peeters S.H."/>
            <person name="Heuer A."/>
            <person name="Rast P."/>
            <person name="Oberbeckmann S."/>
            <person name="Bunk B."/>
            <person name="Jeske O."/>
            <person name="Meyerdierks A."/>
            <person name="Storesund J.E."/>
            <person name="Kallscheuer N."/>
            <person name="Luecker S."/>
            <person name="Lage O.M."/>
            <person name="Pohl T."/>
            <person name="Merkel B.J."/>
            <person name="Hornburger P."/>
            <person name="Mueller R.-W."/>
            <person name="Bruemmer F."/>
            <person name="Labrenz M."/>
            <person name="Spormann A.M."/>
            <person name="Op den Camp H."/>
            <person name="Overmann J."/>
            <person name="Amann R."/>
            <person name="Jetten M.S.M."/>
            <person name="Mascher T."/>
            <person name="Medema M.H."/>
            <person name="Devos D.P."/>
            <person name="Kaster A.-K."/>
            <person name="Ovreas L."/>
            <person name="Rohde M."/>
            <person name="Galperin M.Y."/>
            <person name="Jogler C."/>
        </authorList>
    </citation>
    <scope>NUCLEOTIDE SEQUENCE [LARGE SCALE GENOMIC DNA]</scope>
    <source>
        <strain evidence="1 2">Pla175</strain>
    </source>
</reference>
<name>A0A518DDB7_9BACT</name>
<evidence type="ECO:0000313" key="2">
    <source>
        <dbReference type="Proteomes" id="UP000317429"/>
    </source>
</evidence>
<dbReference type="OrthoDB" id="8198236at2"/>
<gene>
    <name evidence="1" type="ORF">Pla175_28640</name>
</gene>
<protein>
    <submittedName>
        <fullName evidence="1">Uncharacterized protein</fullName>
    </submittedName>
</protein>
<dbReference type="KEGG" id="pnd:Pla175_28640"/>
<sequence length="170" mass="18437">MLSAAGMWHWFPPLITLRGLLLVASAHGSEIVLNFTLDEHNNNFFKPTDAVGLARRSSLQAAAGYLSTIIAKDDWQSLPDFEETFSLYDMAASSIVDLSSNMMQGTPEADGVGYSDNVRFDNRDSVGEIGYVAYVAAFVLDSDASFLARGGWDSGDRRNPAGVCETELST</sequence>
<proteinExistence type="predicted"/>
<dbReference type="Proteomes" id="UP000317429">
    <property type="component" value="Chromosome"/>
</dbReference>
<accession>A0A518DDB7</accession>
<dbReference type="EMBL" id="CP036291">
    <property type="protein sequence ID" value="QDU89474.1"/>
    <property type="molecule type" value="Genomic_DNA"/>
</dbReference>
<dbReference type="AlphaFoldDB" id="A0A518DDB7"/>
<organism evidence="1 2">
    <name type="scientific">Pirellulimonas nuda</name>
    <dbReference type="NCBI Taxonomy" id="2528009"/>
    <lineage>
        <taxon>Bacteria</taxon>
        <taxon>Pseudomonadati</taxon>
        <taxon>Planctomycetota</taxon>
        <taxon>Planctomycetia</taxon>
        <taxon>Pirellulales</taxon>
        <taxon>Lacipirellulaceae</taxon>
        <taxon>Pirellulimonas</taxon>
    </lineage>
</organism>
<evidence type="ECO:0000313" key="1">
    <source>
        <dbReference type="EMBL" id="QDU89474.1"/>
    </source>
</evidence>
<dbReference type="RefSeq" id="WP_145286082.1">
    <property type="nucleotide sequence ID" value="NZ_CP036291.1"/>
</dbReference>